<proteinExistence type="inferred from homology"/>
<organism evidence="4 5">
    <name type="scientific">Ciona savignyi</name>
    <name type="common">Pacific transparent sea squirt</name>
    <dbReference type="NCBI Taxonomy" id="51511"/>
    <lineage>
        <taxon>Eukaryota</taxon>
        <taxon>Metazoa</taxon>
        <taxon>Chordata</taxon>
        <taxon>Tunicata</taxon>
        <taxon>Ascidiacea</taxon>
        <taxon>Phlebobranchia</taxon>
        <taxon>Cionidae</taxon>
        <taxon>Ciona</taxon>
    </lineage>
</organism>
<evidence type="ECO:0000313" key="5">
    <source>
        <dbReference type="Proteomes" id="UP000007875"/>
    </source>
</evidence>
<dbReference type="GeneTree" id="ENSGT00530000067811"/>
<sequence>MIDISNVEVFKSKKQMLKQNHHAPKSGGHLKKEKRPSVQNTQKSQQSKIPKFTKSNVERNIWSDYLNGCIKPSNMKSNSSILPVNHLSHSPNLATHSARNENREVDTQSEQTQLNIKRKSEHGLPAMKRKKLEETAVISSIISSKSKNNVNTISPNEEKPLQRISNTQRKTSSDSKVKSNSSPPNNLLEIYGTYSKDHASLASHDSSGISDEDESDLPAFLNNTPSQSNLTSMLIAENREADDYHKENGTCYVSELKDDKDIISFSPCTDLDSLNSSQNSSQTLTTSTAMEMFREFQTKTIPLTPRHIRKCETEDFETIGSPVKIEQSVHMKKSKLKFSLNRLVKDKKEGEKLKQTEDELLKYVKSGGISRLIESSDEEQEETESQEVPEEFKILKEMTSSSENCKSLPHTHNPAKIFSRKLLFCYFCPHNLLYTNMASEPPNALSQMKDVGSQLQFLRSGYVRQMPVSQSTRAGLIHWLLRVIACHADHQLVQIAKEVLSNLLLSYEATSLEHFYEVFCNFGIEPNILSCEKRFRETHCKRCKLSKPKVCSLHHHLSIVLKLFSWCLQNTRKYTTDQELSRYVTMFCMMLSIHSKQNELKQALQQAISNTIDALQNWQEMRLSITRDILKHIDDYHTLESIASDIPMNTVRGVQLRRSLAQSALHRCLDQSKVNDIVPSGIDNGDLQPVATLCKKLSAPNVHSHLSSFNKHVSDFRVLHVLWSCVLLVQISIGLDRVPKQQKASLDEISESLSMLNLAMRDGGSLYCSEVKHFIRLTTARIDFQLQEMPKQLSYQGGIFKYLRASRVSEEVVVGEDSVDTDSPDEMIDSPPVQTDVSIENASNFTISKLTC</sequence>
<protein>
    <recommendedName>
        <fullName evidence="3">Coiled-coil SMC6 And NSE5 INteracting (CANIN) domain-containing protein</fullName>
    </recommendedName>
</protein>
<dbReference type="InterPro" id="IPR026161">
    <property type="entry name" value="FAM178"/>
</dbReference>
<feature type="region of interest" description="Disordered" evidence="2">
    <location>
        <begin position="13"/>
        <end position="52"/>
    </location>
</feature>
<feature type="region of interest" description="Disordered" evidence="2">
    <location>
        <begin position="87"/>
        <end position="126"/>
    </location>
</feature>
<name>H2YV84_CIOSA</name>
<feature type="compositionally biased region" description="Basic residues" evidence="2">
    <location>
        <begin position="13"/>
        <end position="34"/>
    </location>
</feature>
<evidence type="ECO:0000256" key="2">
    <source>
        <dbReference type="SAM" id="MobiDB-lite"/>
    </source>
</evidence>
<dbReference type="PANTHER" id="PTHR16046:SF9">
    <property type="entry name" value="SMC5-SMC6 COMPLEX LOCALIZATION FACTOR PROTEIN 2"/>
    <property type="match status" value="1"/>
</dbReference>
<comment type="similarity">
    <text evidence="1">Belongs to the FAM178 family.</text>
</comment>
<feature type="domain" description="Coiled-coil SMC6 And NSE5 INteracting (CANIN)" evidence="3">
    <location>
        <begin position="330"/>
        <end position="672"/>
    </location>
</feature>
<dbReference type="Pfam" id="PF14816">
    <property type="entry name" value="CANIN"/>
    <property type="match status" value="1"/>
</dbReference>
<reference evidence="4" key="3">
    <citation type="submission" date="2025-09" db="UniProtKB">
        <authorList>
            <consortium name="Ensembl"/>
        </authorList>
    </citation>
    <scope>IDENTIFICATION</scope>
</reference>
<feature type="compositionally biased region" description="Polar residues" evidence="2">
    <location>
        <begin position="87"/>
        <end position="97"/>
    </location>
</feature>
<feature type="compositionally biased region" description="Polar residues" evidence="2">
    <location>
        <begin position="37"/>
        <end position="48"/>
    </location>
</feature>
<evidence type="ECO:0000256" key="1">
    <source>
        <dbReference type="ARBA" id="ARBA00010311"/>
    </source>
</evidence>
<dbReference type="PANTHER" id="PTHR16046">
    <property type="entry name" value="SMC5-SMC6 COMPLEX LOCALIZATION FACTOR 2"/>
    <property type="match status" value="1"/>
</dbReference>
<reference evidence="5" key="1">
    <citation type="submission" date="2003-08" db="EMBL/GenBank/DDBJ databases">
        <authorList>
            <person name="Birren B."/>
            <person name="Nusbaum C."/>
            <person name="Abebe A."/>
            <person name="Abouelleil A."/>
            <person name="Adekoya E."/>
            <person name="Ait-zahra M."/>
            <person name="Allen N."/>
            <person name="Allen T."/>
            <person name="An P."/>
            <person name="Anderson M."/>
            <person name="Anderson S."/>
            <person name="Arachchi H."/>
            <person name="Armbruster J."/>
            <person name="Bachantsang P."/>
            <person name="Baldwin J."/>
            <person name="Barry A."/>
            <person name="Bayul T."/>
            <person name="Blitshsteyn B."/>
            <person name="Bloom T."/>
            <person name="Blye J."/>
            <person name="Boguslavskiy L."/>
            <person name="Borowsky M."/>
            <person name="Boukhgalter B."/>
            <person name="Brunache A."/>
            <person name="Butler J."/>
            <person name="Calixte N."/>
            <person name="Calvo S."/>
            <person name="Camarata J."/>
            <person name="Campo K."/>
            <person name="Chang J."/>
            <person name="Cheshatsang Y."/>
            <person name="Citroen M."/>
            <person name="Collymore A."/>
            <person name="Considine T."/>
            <person name="Cook A."/>
            <person name="Cooke P."/>
            <person name="Corum B."/>
            <person name="Cuomo C."/>
            <person name="David R."/>
            <person name="Dawoe T."/>
            <person name="Degray S."/>
            <person name="Dodge S."/>
            <person name="Dooley K."/>
            <person name="Dorje P."/>
            <person name="Dorjee K."/>
            <person name="Dorris L."/>
            <person name="Duffey N."/>
            <person name="Dupes A."/>
            <person name="Elkins T."/>
            <person name="Engels R."/>
            <person name="Erickson J."/>
            <person name="Farina A."/>
            <person name="Faro S."/>
            <person name="Ferreira P."/>
            <person name="Fischer H."/>
            <person name="Fitzgerald M."/>
            <person name="Foley K."/>
            <person name="Gage D."/>
            <person name="Galagan J."/>
            <person name="Gearin G."/>
            <person name="Gnerre S."/>
            <person name="Gnirke A."/>
            <person name="Goyette A."/>
            <person name="Graham J."/>
            <person name="Grandbois E."/>
            <person name="Gyaltsen K."/>
            <person name="Hafez N."/>
            <person name="Hagopian D."/>
            <person name="Hagos B."/>
            <person name="Hall J."/>
            <person name="Hatcher B."/>
            <person name="Heller A."/>
            <person name="Higgins H."/>
            <person name="Honan T."/>
            <person name="Horn A."/>
            <person name="Houde N."/>
            <person name="Hughes L."/>
            <person name="Hulme W."/>
            <person name="Husby E."/>
            <person name="Iliev I."/>
            <person name="Jaffe D."/>
            <person name="Jones C."/>
            <person name="Kamal M."/>
            <person name="Kamat A."/>
            <person name="Kamvysselis M."/>
            <person name="Karlsson E."/>
            <person name="Kells C."/>
            <person name="Kieu A."/>
            <person name="Kisner P."/>
            <person name="Kodira C."/>
            <person name="Kulbokas E."/>
            <person name="Labutti K."/>
            <person name="Lama D."/>
            <person name="Landers T."/>
            <person name="Leger J."/>
            <person name="Levine S."/>
            <person name="Lewis D."/>
            <person name="Lewis T."/>
            <person name="Lindblad-toh K."/>
            <person name="Liu X."/>
            <person name="Lokyitsang T."/>
            <person name="Lokyitsang Y."/>
            <person name="Lucien O."/>
            <person name="Lui A."/>
            <person name="Ma L.J."/>
            <person name="Mabbitt R."/>
            <person name="Macdonald J."/>
            <person name="Maclean C."/>
            <person name="Major J."/>
            <person name="Manning J."/>
            <person name="Marabella R."/>
            <person name="Maru K."/>
            <person name="Matthews C."/>
            <person name="Mauceli E."/>
            <person name="Mccarthy M."/>
            <person name="Mcdonough S."/>
            <person name="Mcghee T."/>
            <person name="Meldrim J."/>
            <person name="Meneus L."/>
            <person name="Mesirov J."/>
            <person name="Mihalev A."/>
            <person name="Mihova T."/>
            <person name="Mikkelsen T."/>
            <person name="Mlenga V."/>
            <person name="Moru K."/>
            <person name="Mozes J."/>
            <person name="Mulrain L."/>
            <person name="Munson G."/>
            <person name="Naylor J."/>
            <person name="Newes C."/>
            <person name="Nguyen C."/>
            <person name="Nguyen N."/>
            <person name="Nguyen T."/>
            <person name="Nicol R."/>
            <person name="Nielsen C."/>
            <person name="Nizzari M."/>
            <person name="Norbu C."/>
            <person name="Norbu N."/>
            <person name="O'donnell P."/>
            <person name="Okoawo O."/>
            <person name="O'leary S."/>
            <person name="Omotosho B."/>
            <person name="O'neill K."/>
            <person name="Osman S."/>
            <person name="Parker S."/>
            <person name="Perrin D."/>
            <person name="Phunkhang P."/>
            <person name="Piqani B."/>
            <person name="Purcell S."/>
            <person name="Rachupka T."/>
            <person name="Ramasamy U."/>
            <person name="Rameau R."/>
            <person name="Ray V."/>
            <person name="Raymond C."/>
            <person name="Retta R."/>
            <person name="Richardson S."/>
            <person name="Rise C."/>
            <person name="Rodriguez J."/>
            <person name="Rogers J."/>
            <person name="Rogov P."/>
            <person name="Rutman M."/>
            <person name="Schupbach R."/>
            <person name="Seaman C."/>
            <person name="Settipalli S."/>
            <person name="Sharpe T."/>
            <person name="Sheridan J."/>
            <person name="Sherpa N."/>
            <person name="Shi J."/>
            <person name="Smirnov S."/>
            <person name="Smith C."/>
            <person name="Sougnez C."/>
            <person name="Spencer B."/>
            <person name="Stalker J."/>
            <person name="Stange-thomann N."/>
            <person name="Stavropoulos S."/>
            <person name="Stetson K."/>
            <person name="Stone C."/>
            <person name="Stone S."/>
            <person name="Stubbs M."/>
            <person name="Talamas J."/>
            <person name="Tchuinga P."/>
            <person name="Tenzing P."/>
            <person name="Tesfaye S."/>
            <person name="Theodore J."/>
            <person name="Thoulutsang Y."/>
            <person name="Topham K."/>
            <person name="Towey S."/>
            <person name="Tsamla T."/>
            <person name="Tsomo N."/>
            <person name="Vallee D."/>
            <person name="Vassiliev H."/>
            <person name="Venkataraman V."/>
            <person name="Vinson J."/>
            <person name="Vo A."/>
            <person name="Wade C."/>
            <person name="Wang S."/>
            <person name="Wangchuk T."/>
            <person name="Wangdi T."/>
            <person name="Whittaker C."/>
            <person name="Wilkinson J."/>
            <person name="Wu Y."/>
            <person name="Wyman D."/>
            <person name="Yadav S."/>
            <person name="Yang S."/>
            <person name="Yang X."/>
            <person name="Yeager S."/>
            <person name="Yee E."/>
            <person name="Young G."/>
            <person name="Zainoun J."/>
            <person name="Zembeck L."/>
            <person name="Zimmer A."/>
            <person name="Zody M."/>
            <person name="Lander E."/>
        </authorList>
    </citation>
    <scope>NUCLEOTIDE SEQUENCE [LARGE SCALE GENOMIC DNA]</scope>
</reference>
<dbReference type="AlphaFoldDB" id="H2YV84"/>
<keyword evidence="5" id="KW-1185">Reference proteome</keyword>
<dbReference type="Ensembl" id="ENSCSAVT00000009361.1">
    <property type="protein sequence ID" value="ENSCSAVP00000009244.1"/>
    <property type="gene ID" value="ENSCSAVG00000005449.1"/>
</dbReference>
<feature type="region of interest" description="Disordered" evidence="2">
    <location>
        <begin position="147"/>
        <end position="189"/>
    </location>
</feature>
<dbReference type="HOGENOM" id="CLU_334923_0_0_1"/>
<reference evidence="4" key="2">
    <citation type="submission" date="2025-08" db="UniProtKB">
        <authorList>
            <consortium name="Ensembl"/>
        </authorList>
    </citation>
    <scope>IDENTIFICATION</scope>
</reference>
<evidence type="ECO:0000259" key="3">
    <source>
        <dbReference type="Pfam" id="PF14816"/>
    </source>
</evidence>
<dbReference type="Proteomes" id="UP000007875">
    <property type="component" value="Unassembled WGS sequence"/>
</dbReference>
<accession>H2YV84</accession>
<feature type="region of interest" description="Disordered" evidence="2">
    <location>
        <begin position="200"/>
        <end position="219"/>
    </location>
</feature>
<evidence type="ECO:0000313" key="4">
    <source>
        <dbReference type="Ensembl" id="ENSCSAVP00000009244.1"/>
    </source>
</evidence>
<dbReference type="InParanoid" id="H2YV84"/>
<dbReference type="InterPro" id="IPR044276">
    <property type="entry name" value="CANIN_dom"/>
</dbReference>